<accession>A0A2P9HJX0</accession>
<sequence>MAAFCVRFQSETTENARFFVAIFEYWSVKQGEKRQKNGLIKNFSIYG</sequence>
<evidence type="ECO:0000313" key="2">
    <source>
        <dbReference type="Proteomes" id="UP000246073"/>
    </source>
</evidence>
<evidence type="ECO:0000313" key="1">
    <source>
        <dbReference type="EMBL" id="SPL64283.1"/>
    </source>
</evidence>
<organism evidence="1 2">
    <name type="scientific">Ochrobactrum soli</name>
    <dbReference type="NCBI Taxonomy" id="2448455"/>
    <lineage>
        <taxon>Bacteria</taxon>
        <taxon>Pseudomonadati</taxon>
        <taxon>Pseudomonadota</taxon>
        <taxon>Alphaproteobacteria</taxon>
        <taxon>Hyphomicrobiales</taxon>
        <taxon>Brucellaceae</taxon>
        <taxon>Brucella/Ochrobactrum group</taxon>
        <taxon>Ochrobactrum</taxon>
    </lineage>
</organism>
<protein>
    <submittedName>
        <fullName evidence="1">Uncharacterized protein</fullName>
    </submittedName>
</protein>
<name>A0A2P9HJX0_9HYPH</name>
<dbReference type="AlphaFoldDB" id="A0A2P9HJX0"/>
<proteinExistence type="predicted"/>
<gene>
    <name evidence="1" type="ORF">OHAE_150</name>
</gene>
<dbReference type="EMBL" id="OOFM01000005">
    <property type="protein sequence ID" value="SPL64283.1"/>
    <property type="molecule type" value="Genomic_DNA"/>
</dbReference>
<reference evidence="2" key="1">
    <citation type="submission" date="2017-12" db="EMBL/GenBank/DDBJ databases">
        <authorList>
            <person name="Diaz M."/>
        </authorList>
    </citation>
    <scope>NUCLEOTIDE SEQUENCE [LARGE SCALE GENOMIC DNA]</scope>
    <source>
        <strain evidence="2">FI11154</strain>
    </source>
</reference>
<dbReference type="Proteomes" id="UP000246073">
    <property type="component" value="Unassembled WGS sequence"/>
</dbReference>